<evidence type="ECO:0000256" key="1">
    <source>
        <dbReference type="ARBA" id="ARBA00006720"/>
    </source>
</evidence>
<dbReference type="EMBL" id="CABVLU010000002">
    <property type="protein sequence ID" value="VVT49334.1"/>
    <property type="molecule type" value="Genomic_DNA"/>
</dbReference>
<organism evidence="9 10">
    <name type="scientific">Magnusiomyces paraingens</name>
    <dbReference type="NCBI Taxonomy" id="2606893"/>
    <lineage>
        <taxon>Eukaryota</taxon>
        <taxon>Fungi</taxon>
        <taxon>Dikarya</taxon>
        <taxon>Ascomycota</taxon>
        <taxon>Saccharomycotina</taxon>
        <taxon>Dipodascomycetes</taxon>
        <taxon>Dipodascales</taxon>
        <taxon>Dipodascaceae</taxon>
        <taxon>Magnusiomyces</taxon>
    </lineage>
</organism>
<keyword evidence="6 7" id="KW-1015">Disulfide bond</keyword>
<evidence type="ECO:0000259" key="8">
    <source>
        <dbReference type="Pfam" id="PF02953"/>
    </source>
</evidence>
<evidence type="ECO:0000256" key="3">
    <source>
        <dbReference type="ARBA" id="ARBA00022927"/>
    </source>
</evidence>
<evidence type="ECO:0000256" key="2">
    <source>
        <dbReference type="ARBA" id="ARBA00022792"/>
    </source>
</evidence>
<evidence type="ECO:0000256" key="5">
    <source>
        <dbReference type="ARBA" id="ARBA00023136"/>
    </source>
</evidence>
<evidence type="ECO:0000256" key="4">
    <source>
        <dbReference type="ARBA" id="ARBA00023010"/>
    </source>
</evidence>
<gene>
    <name evidence="9" type="ORF">SAPINGB_P002219</name>
</gene>
<dbReference type="InterPro" id="IPR004217">
    <property type="entry name" value="Tim10-like"/>
</dbReference>
<reference evidence="9 10" key="1">
    <citation type="submission" date="2019-09" db="EMBL/GenBank/DDBJ databases">
        <authorList>
            <person name="Brejova B."/>
        </authorList>
    </citation>
    <scope>NUCLEOTIDE SEQUENCE [LARGE SCALE GENOMIC DNA]</scope>
</reference>
<comment type="domain">
    <text evidence="7">The twin CX3C motif contains 4 conserved Cys residues that form 2 disulfide bonds in the mitochondrial intermembrane space.</text>
</comment>
<dbReference type="OrthoDB" id="344165at2759"/>
<dbReference type="RefSeq" id="XP_031852829.1">
    <property type="nucleotide sequence ID" value="XM_031996938.1"/>
</dbReference>
<dbReference type="GO" id="GO:0005743">
    <property type="term" value="C:mitochondrial inner membrane"/>
    <property type="evidence" value="ECO:0007669"/>
    <property type="project" value="UniProtKB-SubCell"/>
</dbReference>
<sequence length="89" mass="10121">MSEIDSQSLANLDASARKEIMEWIESENSKAKVQTSIHNFTDMCFKKCITKINSGSLDRNEESCLTNCLNRFLDTNINIVKMIQQTSSQ</sequence>
<proteinExistence type="inferred from homology"/>
<dbReference type="GO" id="GO:0015031">
    <property type="term" value="P:protein transport"/>
    <property type="evidence" value="ECO:0007669"/>
    <property type="project" value="UniProtKB-KW"/>
</dbReference>
<dbReference type="Gene3D" id="1.10.287.810">
    <property type="entry name" value="Mitochondrial import inner membrane translocase subunit tim13 like domains"/>
    <property type="match status" value="1"/>
</dbReference>
<dbReference type="GeneID" id="43581038"/>
<keyword evidence="7" id="KW-0143">Chaperone</keyword>
<accession>A0A5E8BE59</accession>
<comment type="function">
    <text evidence="7">Mitochondrial intermembrane chaperone that participates in the import and insertion of some multi-pass transmembrane proteins into the mitochondrial inner membrane. Also required for the transfer of beta-barrel precursors from the TOM complex to the sorting and assembly machinery (SAM complex) of the outer membrane. Acts as a chaperone-like protein that protects the hydrophobic precursors from aggregation and guide them through the mitochondrial intermembrane space.</text>
</comment>
<keyword evidence="5" id="KW-0472">Membrane</keyword>
<comment type="similarity">
    <text evidence="1 7">Belongs to the small Tim family.</text>
</comment>
<dbReference type="Proteomes" id="UP000398389">
    <property type="component" value="Unassembled WGS sequence"/>
</dbReference>
<evidence type="ECO:0000256" key="7">
    <source>
        <dbReference type="RuleBase" id="RU367043"/>
    </source>
</evidence>
<comment type="subcellular location">
    <subcellularLocation>
        <location evidence="7">Mitochondrion inner membrane</location>
        <topology evidence="7">Peripheral membrane protein</topology>
        <orientation evidence="7">Intermembrane side</orientation>
    </subcellularLocation>
</comment>
<keyword evidence="2 7" id="KW-0999">Mitochondrion inner membrane</keyword>
<evidence type="ECO:0000256" key="6">
    <source>
        <dbReference type="ARBA" id="ARBA00023157"/>
    </source>
</evidence>
<dbReference type="Pfam" id="PF02953">
    <property type="entry name" value="zf-Tim10_DDP"/>
    <property type="match status" value="1"/>
</dbReference>
<keyword evidence="7" id="KW-0813">Transport</keyword>
<name>A0A5E8BE59_9ASCO</name>
<feature type="domain" description="Tim10-like" evidence="8">
    <location>
        <begin position="24"/>
        <end position="85"/>
    </location>
</feature>
<keyword evidence="4 7" id="KW-0811">Translocation</keyword>
<keyword evidence="10" id="KW-1185">Reference proteome</keyword>
<keyword evidence="3 7" id="KW-0653">Protein transport</keyword>
<dbReference type="SUPFAM" id="SSF144122">
    <property type="entry name" value="Tim10-like"/>
    <property type="match status" value="1"/>
</dbReference>
<evidence type="ECO:0000313" key="9">
    <source>
        <dbReference type="EMBL" id="VVT49334.1"/>
    </source>
</evidence>
<evidence type="ECO:0000313" key="10">
    <source>
        <dbReference type="Proteomes" id="UP000398389"/>
    </source>
</evidence>
<dbReference type="InterPro" id="IPR035427">
    <property type="entry name" value="Tim10-like_dom_sf"/>
</dbReference>
<dbReference type="AlphaFoldDB" id="A0A5E8BE59"/>
<protein>
    <recommendedName>
        <fullName evidence="7">Mitochondrial import inner membrane translocase subunit</fullName>
    </recommendedName>
</protein>
<comment type="subunit">
    <text evidence="7">Heterohexamer.</text>
</comment>
<keyword evidence="7" id="KW-0496">Mitochondrion</keyword>